<gene>
    <name evidence="18" type="primary">thiI</name>
    <name evidence="20" type="ORF">C2L80_10675</name>
</gene>
<comment type="similarity">
    <text evidence="12 18">Belongs to the ThiI family.</text>
</comment>
<dbReference type="Proteomes" id="UP000236488">
    <property type="component" value="Unassembled WGS sequence"/>
</dbReference>
<feature type="domain" description="THUMP" evidence="19">
    <location>
        <begin position="66"/>
        <end position="170"/>
    </location>
</feature>
<dbReference type="AlphaFoldDB" id="A0A2K2U3D6"/>
<keyword evidence="8 18" id="KW-0784">Thiamine biosynthesis</keyword>
<comment type="subcellular location">
    <subcellularLocation>
        <location evidence="1 18">Cytoplasm</location>
    </subcellularLocation>
</comment>
<dbReference type="InterPro" id="IPR020536">
    <property type="entry name" value="ThiI_AANH"/>
</dbReference>
<organism evidence="20 21">
    <name type="scientific">Rubneribacter badeniensis</name>
    <dbReference type="NCBI Taxonomy" id="2070688"/>
    <lineage>
        <taxon>Bacteria</taxon>
        <taxon>Bacillati</taxon>
        <taxon>Actinomycetota</taxon>
        <taxon>Coriobacteriia</taxon>
        <taxon>Eggerthellales</taxon>
        <taxon>Eggerthellaceae</taxon>
        <taxon>Rubneribacter</taxon>
    </lineage>
</organism>
<dbReference type="InterPro" id="IPR054173">
    <property type="entry name" value="ThiI_fer"/>
</dbReference>
<keyword evidence="4 18" id="KW-0808">Transferase</keyword>
<evidence type="ECO:0000256" key="16">
    <source>
        <dbReference type="ARBA" id="ARBA00077849"/>
    </source>
</evidence>
<comment type="pathway">
    <text evidence="18">Cofactor biosynthesis; thiamine diphosphate biosynthesis.</text>
</comment>
<dbReference type="SUPFAM" id="SSF143437">
    <property type="entry name" value="THUMP domain-like"/>
    <property type="match status" value="1"/>
</dbReference>
<evidence type="ECO:0000313" key="21">
    <source>
        <dbReference type="Proteomes" id="UP000236488"/>
    </source>
</evidence>
<dbReference type="Pfam" id="PF22025">
    <property type="entry name" value="ThiI_fer"/>
    <property type="match status" value="1"/>
</dbReference>
<evidence type="ECO:0000259" key="19">
    <source>
        <dbReference type="PROSITE" id="PS51165"/>
    </source>
</evidence>
<dbReference type="NCBIfam" id="TIGR00342">
    <property type="entry name" value="tRNA uracil 4-sulfurtransferase ThiI"/>
    <property type="match status" value="1"/>
</dbReference>
<name>A0A2K2U3D6_9ACTN</name>
<dbReference type="PANTHER" id="PTHR43209">
    <property type="entry name" value="TRNA SULFURTRANSFERASE"/>
    <property type="match status" value="1"/>
</dbReference>
<comment type="function">
    <text evidence="11 18">Catalyzes the ATP-dependent transfer of a sulfur to tRNA to produce 4-thiouridine in position 8 of tRNAs, which functions as a near-UV photosensor. Also catalyzes the transfer of sulfur to the sulfur carrier protein ThiS, forming ThiS-thiocarboxylate. This is a step in the synthesis of thiazole, in the thiamine biosynthesis pathway. The sulfur is donated as persulfide by IscS.</text>
</comment>
<dbReference type="InterPro" id="IPR049962">
    <property type="entry name" value="THUMP_ThiI"/>
</dbReference>
<feature type="binding site" evidence="18">
    <location>
        <begin position="213"/>
        <end position="214"/>
    </location>
    <ligand>
        <name>ATP</name>
        <dbReference type="ChEBI" id="CHEBI:30616"/>
    </ligand>
</feature>
<reference evidence="20 21" key="1">
    <citation type="journal article" date="2018" name="Int. J. Syst. Evol. Microbiol.">
        <title>Rubneribacter badeniensis gen. nov., sp. nov. and Enteroscipio rubneri gen. nov., sp. nov., new members of the Eggerthellaceae isolated from human faeces.</title>
        <authorList>
            <person name="Danylec N."/>
            <person name="Gobl A."/>
            <person name="Stoll D.A."/>
            <person name="Hetzer B."/>
            <person name="Kulling S.E."/>
            <person name="Huch M."/>
        </authorList>
    </citation>
    <scope>NUCLEOTIDE SEQUENCE [LARGE SCALE GENOMIC DNA]</scope>
    <source>
        <strain evidence="20 21">ResAG-85</strain>
    </source>
</reference>
<dbReference type="InterPro" id="IPR050102">
    <property type="entry name" value="tRNA_sulfurtransferase_ThiI"/>
</dbReference>
<dbReference type="GO" id="GO:0009228">
    <property type="term" value="P:thiamine biosynthetic process"/>
    <property type="evidence" value="ECO:0007669"/>
    <property type="project" value="UniProtKB-KW"/>
</dbReference>
<dbReference type="Pfam" id="PF02568">
    <property type="entry name" value="ThiI"/>
    <property type="match status" value="1"/>
</dbReference>
<feature type="binding site" evidence="18">
    <location>
        <position position="301"/>
    </location>
    <ligand>
        <name>ATP</name>
        <dbReference type="ChEBI" id="CHEBI:30616"/>
    </ligand>
</feature>
<dbReference type="EC" id="2.8.1.4" evidence="13 18"/>
<dbReference type="FunFam" id="3.40.50.620:FF:000053">
    <property type="entry name" value="Probable tRNA sulfurtransferase"/>
    <property type="match status" value="1"/>
</dbReference>
<keyword evidence="3 18" id="KW-0820">tRNA-binding</keyword>
<protein>
    <recommendedName>
        <fullName evidence="14 18">Probable tRNA sulfurtransferase</fullName>
        <ecNumber evidence="13 18">2.8.1.4</ecNumber>
    </recommendedName>
    <alternativeName>
        <fullName evidence="15 18">Sulfur carrier protein ThiS sulfurtransferase</fullName>
    </alternativeName>
    <alternativeName>
        <fullName evidence="16 18">Thiamine biosynthesis protein ThiI</fullName>
    </alternativeName>
    <alternativeName>
        <fullName evidence="17 18">tRNA 4-thiouridine synthase</fullName>
    </alternativeName>
</protein>
<accession>A0A2K2U3D6</accession>
<evidence type="ECO:0000256" key="14">
    <source>
        <dbReference type="ARBA" id="ARBA00071867"/>
    </source>
</evidence>
<evidence type="ECO:0000256" key="3">
    <source>
        <dbReference type="ARBA" id="ARBA00022555"/>
    </source>
</evidence>
<dbReference type="PANTHER" id="PTHR43209:SF1">
    <property type="entry name" value="TRNA SULFURTRANSFERASE"/>
    <property type="match status" value="1"/>
</dbReference>
<dbReference type="EMBL" id="PPEL01000075">
    <property type="protein sequence ID" value="PNV64690.1"/>
    <property type="molecule type" value="Genomic_DNA"/>
</dbReference>
<dbReference type="InterPro" id="IPR004114">
    <property type="entry name" value="THUMP_dom"/>
</dbReference>
<dbReference type="InterPro" id="IPR049961">
    <property type="entry name" value="ThiI_N"/>
</dbReference>
<evidence type="ECO:0000256" key="6">
    <source>
        <dbReference type="ARBA" id="ARBA00022840"/>
    </source>
</evidence>
<dbReference type="InterPro" id="IPR003720">
    <property type="entry name" value="tRNA_STrfase"/>
</dbReference>
<evidence type="ECO:0000256" key="4">
    <source>
        <dbReference type="ARBA" id="ARBA00022679"/>
    </source>
</evidence>
<keyword evidence="2 18" id="KW-0963">Cytoplasm</keyword>
<comment type="caution">
    <text evidence="20">The sequence shown here is derived from an EMBL/GenBank/DDBJ whole genome shotgun (WGS) entry which is preliminary data.</text>
</comment>
<dbReference type="SMART" id="SM00981">
    <property type="entry name" value="THUMP"/>
    <property type="match status" value="1"/>
</dbReference>
<dbReference type="Gene3D" id="3.30.2130.30">
    <property type="match status" value="1"/>
</dbReference>
<evidence type="ECO:0000256" key="5">
    <source>
        <dbReference type="ARBA" id="ARBA00022741"/>
    </source>
</evidence>
<evidence type="ECO:0000256" key="15">
    <source>
        <dbReference type="ARBA" id="ARBA00075337"/>
    </source>
</evidence>
<dbReference type="InterPro" id="IPR014729">
    <property type="entry name" value="Rossmann-like_a/b/a_fold"/>
</dbReference>
<keyword evidence="5 18" id="KW-0547">Nucleotide-binding</keyword>
<comment type="catalytic activity">
    <reaction evidence="9 18">
        <text>[ThiI sulfur-carrier protein]-S-sulfanyl-L-cysteine + a uridine in tRNA + 2 reduced [2Fe-2S]-[ferredoxin] + ATP + H(+) = [ThiI sulfur-carrier protein]-L-cysteine + a 4-thiouridine in tRNA + 2 oxidized [2Fe-2S]-[ferredoxin] + AMP + diphosphate</text>
        <dbReference type="Rhea" id="RHEA:24176"/>
        <dbReference type="Rhea" id="RHEA-COMP:10000"/>
        <dbReference type="Rhea" id="RHEA-COMP:10001"/>
        <dbReference type="Rhea" id="RHEA-COMP:13337"/>
        <dbReference type="Rhea" id="RHEA-COMP:13338"/>
        <dbReference type="Rhea" id="RHEA-COMP:13339"/>
        <dbReference type="Rhea" id="RHEA-COMP:13340"/>
        <dbReference type="ChEBI" id="CHEBI:15378"/>
        <dbReference type="ChEBI" id="CHEBI:29950"/>
        <dbReference type="ChEBI" id="CHEBI:30616"/>
        <dbReference type="ChEBI" id="CHEBI:33019"/>
        <dbReference type="ChEBI" id="CHEBI:33737"/>
        <dbReference type="ChEBI" id="CHEBI:33738"/>
        <dbReference type="ChEBI" id="CHEBI:61963"/>
        <dbReference type="ChEBI" id="CHEBI:65315"/>
        <dbReference type="ChEBI" id="CHEBI:136798"/>
        <dbReference type="ChEBI" id="CHEBI:456215"/>
        <dbReference type="EC" id="2.8.1.4"/>
    </reaction>
</comment>
<keyword evidence="21" id="KW-1185">Reference proteome</keyword>
<dbReference type="Pfam" id="PF02926">
    <property type="entry name" value="THUMP"/>
    <property type="match status" value="1"/>
</dbReference>
<keyword evidence="7 18" id="KW-0694">RNA-binding</keyword>
<evidence type="ECO:0000256" key="11">
    <source>
        <dbReference type="ARBA" id="ARBA00058382"/>
    </source>
</evidence>
<dbReference type="Gene3D" id="3.40.50.620">
    <property type="entry name" value="HUPs"/>
    <property type="match status" value="1"/>
</dbReference>
<dbReference type="GO" id="GO:0005829">
    <property type="term" value="C:cytosol"/>
    <property type="evidence" value="ECO:0007669"/>
    <property type="project" value="TreeGrafter"/>
</dbReference>
<evidence type="ECO:0000256" key="9">
    <source>
        <dbReference type="ARBA" id="ARBA00050570"/>
    </source>
</evidence>
<sequence length="404" mass="43937">MTEFQRICLVHYHEIGLKGHNRSTFEMRLLKNLEALLKPFPVVTIHRIAGRLCVFLREGCDWQTAKDAADLAAQVPGVARVSCGFKCERDLDVMAKAAIDAMAEAGDFDSFKVAARRNHTDFATGSMDMNRIIGSALAGAYPGKRVQMKDPDVTVGVEVVQNAAYVYARSLPGVGGLPVGSSGTVACLLSSGIDSPVALWRLARRGAVCVGVHFSGRPQTSDASEFLVDDIARVLERTGCIARVHTVPFGDCQREIALSAPPPLRIVMYRRLMFKVAERIAQLEGAGALVTGESLGQVASQTLDNIRCTDAAVEMPVFRPLIGTDKLEIIGEAERLGTFEISSQDAPDCCTLFMPRAPETHAKLPVVLEAEAALPVERWVEELVEAAEVRDYACPAYKPKRGRR</sequence>
<dbReference type="PROSITE" id="PS51165">
    <property type="entry name" value="THUMP"/>
    <property type="match status" value="1"/>
</dbReference>
<dbReference type="GO" id="GO:0005524">
    <property type="term" value="F:ATP binding"/>
    <property type="evidence" value="ECO:0007669"/>
    <property type="project" value="UniProtKB-UniRule"/>
</dbReference>
<evidence type="ECO:0000256" key="18">
    <source>
        <dbReference type="HAMAP-Rule" id="MF_00021"/>
    </source>
</evidence>
<dbReference type="GO" id="GO:0140741">
    <property type="term" value="F:tRNA-uracil-4 sulfurtransferase activity"/>
    <property type="evidence" value="ECO:0007669"/>
    <property type="project" value="UniProtKB-EC"/>
</dbReference>
<evidence type="ECO:0000256" key="2">
    <source>
        <dbReference type="ARBA" id="ARBA00022490"/>
    </source>
</evidence>
<dbReference type="UniPathway" id="UPA00060"/>
<dbReference type="CDD" id="cd11716">
    <property type="entry name" value="THUMP_ThiI"/>
    <property type="match status" value="1"/>
</dbReference>
<evidence type="ECO:0000256" key="17">
    <source>
        <dbReference type="ARBA" id="ARBA00080570"/>
    </source>
</evidence>
<feature type="binding site" evidence="18">
    <location>
        <begin position="188"/>
        <end position="189"/>
    </location>
    <ligand>
        <name>ATP</name>
        <dbReference type="ChEBI" id="CHEBI:30616"/>
    </ligand>
</feature>
<evidence type="ECO:0000313" key="20">
    <source>
        <dbReference type="EMBL" id="PNV64690.1"/>
    </source>
</evidence>
<evidence type="ECO:0000256" key="1">
    <source>
        <dbReference type="ARBA" id="ARBA00004496"/>
    </source>
</evidence>
<evidence type="ECO:0000256" key="8">
    <source>
        <dbReference type="ARBA" id="ARBA00022977"/>
    </source>
</evidence>
<dbReference type="GO" id="GO:0009229">
    <property type="term" value="P:thiamine diphosphate biosynthetic process"/>
    <property type="evidence" value="ECO:0007669"/>
    <property type="project" value="UniProtKB-UniRule"/>
</dbReference>
<dbReference type="GO" id="GO:0002937">
    <property type="term" value="P:tRNA 4-thiouridine biosynthesis"/>
    <property type="evidence" value="ECO:0007669"/>
    <property type="project" value="TreeGrafter"/>
</dbReference>
<feature type="binding site" evidence="18">
    <location>
        <position position="292"/>
    </location>
    <ligand>
        <name>ATP</name>
        <dbReference type="ChEBI" id="CHEBI:30616"/>
    </ligand>
</feature>
<feature type="binding site" evidence="18">
    <location>
        <position position="270"/>
    </location>
    <ligand>
        <name>ATP</name>
        <dbReference type="ChEBI" id="CHEBI:30616"/>
    </ligand>
</feature>
<dbReference type="SUPFAM" id="SSF52402">
    <property type="entry name" value="Adenine nucleotide alpha hydrolases-like"/>
    <property type="match status" value="1"/>
</dbReference>
<dbReference type="GO" id="GO:0000049">
    <property type="term" value="F:tRNA binding"/>
    <property type="evidence" value="ECO:0007669"/>
    <property type="project" value="UniProtKB-UniRule"/>
</dbReference>
<evidence type="ECO:0000256" key="12">
    <source>
        <dbReference type="ARBA" id="ARBA00061472"/>
    </source>
</evidence>
<dbReference type="GO" id="GO:0052837">
    <property type="term" value="P:thiazole biosynthetic process"/>
    <property type="evidence" value="ECO:0007669"/>
    <property type="project" value="TreeGrafter"/>
</dbReference>
<proteinExistence type="inferred from homology"/>
<comment type="catalytic activity">
    <reaction evidence="10 18">
        <text>[ThiS sulfur-carrier protein]-C-terminal Gly-Gly-AMP + S-sulfanyl-L-cysteinyl-[cysteine desulfurase] + AH2 = [ThiS sulfur-carrier protein]-C-terminal-Gly-aminoethanethioate + L-cysteinyl-[cysteine desulfurase] + A + AMP + 2 H(+)</text>
        <dbReference type="Rhea" id="RHEA:43340"/>
        <dbReference type="Rhea" id="RHEA-COMP:12157"/>
        <dbReference type="Rhea" id="RHEA-COMP:12158"/>
        <dbReference type="Rhea" id="RHEA-COMP:12910"/>
        <dbReference type="Rhea" id="RHEA-COMP:19908"/>
        <dbReference type="ChEBI" id="CHEBI:13193"/>
        <dbReference type="ChEBI" id="CHEBI:15378"/>
        <dbReference type="ChEBI" id="CHEBI:17499"/>
        <dbReference type="ChEBI" id="CHEBI:29950"/>
        <dbReference type="ChEBI" id="CHEBI:61963"/>
        <dbReference type="ChEBI" id="CHEBI:90618"/>
        <dbReference type="ChEBI" id="CHEBI:232372"/>
        <dbReference type="ChEBI" id="CHEBI:456215"/>
    </reaction>
</comment>
<evidence type="ECO:0000256" key="10">
    <source>
        <dbReference type="ARBA" id="ARBA00052330"/>
    </source>
</evidence>
<evidence type="ECO:0000256" key="13">
    <source>
        <dbReference type="ARBA" id="ARBA00066827"/>
    </source>
</evidence>
<dbReference type="CDD" id="cd01712">
    <property type="entry name" value="PPase_ThiI"/>
    <property type="match status" value="1"/>
</dbReference>
<dbReference type="GO" id="GO:0004810">
    <property type="term" value="F:CCA tRNA nucleotidyltransferase activity"/>
    <property type="evidence" value="ECO:0007669"/>
    <property type="project" value="InterPro"/>
</dbReference>
<evidence type="ECO:0000256" key="7">
    <source>
        <dbReference type="ARBA" id="ARBA00022884"/>
    </source>
</evidence>
<dbReference type="RefSeq" id="WP_092200293.1">
    <property type="nucleotide sequence ID" value="NZ_PPEL01000075.1"/>
</dbReference>
<dbReference type="HAMAP" id="MF_00021">
    <property type="entry name" value="ThiI"/>
    <property type="match status" value="1"/>
</dbReference>
<keyword evidence="6 18" id="KW-0067">ATP-binding</keyword>